<reference evidence="7 8" key="1">
    <citation type="submission" date="2011-10" db="EMBL/GenBank/DDBJ databases">
        <authorList>
            <person name="Genoscope - CEA"/>
        </authorList>
    </citation>
    <scope>NUCLEOTIDE SEQUENCE [LARGE SCALE GENOMIC DNA]</scope>
    <source>
        <strain evidence="7 8">RCC 1105</strain>
    </source>
</reference>
<dbReference type="GO" id="GO:0005829">
    <property type="term" value="C:cytosol"/>
    <property type="evidence" value="ECO:0007669"/>
    <property type="project" value="TreeGrafter"/>
</dbReference>
<dbReference type="PANTHER" id="PTHR11365:SF2">
    <property type="entry name" value="5-OXOPROLINASE"/>
    <property type="match status" value="1"/>
</dbReference>
<dbReference type="Pfam" id="PF02538">
    <property type="entry name" value="Hydantoinase_B"/>
    <property type="match status" value="1"/>
</dbReference>
<sequence length="1349" mass="146814">MKPYSCAQNGAQLEADNKNAMTMRDVTFCIDRGGTFTDVYCEYIESGTKKKMAIKLLSEDPKNYQSAPREGIRRALEIITKESIPREVKTPTARIKSVRMGTTVGTNALLERKGAKVVVVVTRGFKDLLTVGNQSRPEIFKLDARRPASLAERGIEAEERVRPVRCSTMSGYGEFYYRKGNEVVDMAKVKTNEEIEIVEKLNVESLRQSLLEAKKDGFTSVAVVLMHSYAYPEHEIMIGELAEELGFEQISLSSALTPMARAVPRGHTAAVDAYLTPKIKEYVKTFVEGFDDGLMRDVPVLFMQSDGGMTSADRFCGYKAILSGPAGGVVGYARTATEESSSSSNPNEEDDEKIESVIGFDMGGTSTDVSRYDPKQGYEHVTETVTAGVVVQCPQLDISTVAAGGGSKLKFFAGGFQVGPESVGSEPGPACYRKGGELAVTDANVVLGRVLPEYFPKIFGPDENEPLDRAASVAKFEQLRDEINAWFREREIENSNSNSSSSHIDLSTEEVALGFLRVANEAMCRPIREITESKGFETSKHILSAFGGAGPQHACAVAKALGIRSVKVHKYSGILSAFGMGLADVVREKQTACFAAYSKENEKLFEKTADELREVVTRELVEEEGFTRDVIETELYLNMRFEGTDAPMMIKEPSKKSNPSRSFMDEFRDRFRAEYGFVMENREAIVDDVRVRGVAKSEVNLLVSEGEETRQEMQKNGSTRSLEQREKSQTKTYFEGENGWTETPVYELLDLFPRDEIVGPAIIMNGTSTCVIEPECVALVTGAGDLEITVDGMSSSKSSSSGKKASFELGVDEDDDDFDEVAFSKKIADPVLVSLYNNRFMGIAEQMGRTLQRTAVSTNIKERLDFSCAIFSPSGGLVANAPHVPVHLGAMSSTVSWQLKHLKGDLQDGDVLVTNHPCSGGSHLPDITVVTPVFFKGNKLEFLVASRGHHADVGGATPGSMPPFSTKLSEEGVAIESFKILKKGVYDEEGLVKILKEGKSRKIEDNLNDLRAQVAANARGIQLIRELMRDSGTKETREYMRFVQMNAELAVRETLKAFASKILAKRNDTRSETVTVEASDFMDDGSEIKLSLTLNAKDGSAIFDFAGTAPEVVGNWNAPPAVTVAAVIYALRCIVDEPIPLNQGCLAPVDVRIPDGCFLSPSSTAAVVGGNVLTSQRVTDVIFEAFEAAANSQGCMNNFTFGDETFGYYETIGGGAGAGPDFVGASGTQTHMTNTRITDVEILERRYPVLVNTFALRQGSGGEGKNKGGDGLVREFTFLKPLVANVLSERRERNPRGLGGGHDGAKGRNLLKRKGSENFEVIGGKVSINVDAGDVLRIETPGGGGYGPK</sequence>
<evidence type="ECO:0000259" key="6">
    <source>
        <dbReference type="Pfam" id="PF19278"/>
    </source>
</evidence>
<feature type="region of interest" description="Disordered" evidence="2">
    <location>
        <begin position="1290"/>
        <end position="1309"/>
    </location>
</feature>
<dbReference type="Pfam" id="PF19278">
    <property type="entry name" value="Hydant_A_C"/>
    <property type="match status" value="1"/>
</dbReference>
<protein>
    <submittedName>
        <fullName evidence="7">5-oxoprolinase</fullName>
    </submittedName>
</protein>
<evidence type="ECO:0000256" key="2">
    <source>
        <dbReference type="SAM" id="MobiDB-lite"/>
    </source>
</evidence>
<dbReference type="eggNOG" id="KOG1939">
    <property type="taxonomic scope" value="Eukaryota"/>
</dbReference>
<dbReference type="GeneID" id="19015724"/>
<dbReference type="InterPro" id="IPR049517">
    <property type="entry name" value="ACX-like_C"/>
</dbReference>
<dbReference type="OrthoDB" id="3643at2759"/>
<dbReference type="GO" id="GO:0017168">
    <property type="term" value="F:5-oxoprolinase (ATP-hydrolyzing) activity"/>
    <property type="evidence" value="ECO:0007669"/>
    <property type="project" value="TreeGrafter"/>
</dbReference>
<dbReference type="EMBL" id="FO082274">
    <property type="protein sequence ID" value="CCO16849.1"/>
    <property type="molecule type" value="Genomic_DNA"/>
</dbReference>
<feature type="domain" description="Hydantoinase B/oxoprolinase" evidence="4">
    <location>
        <begin position="829"/>
        <end position="1348"/>
    </location>
</feature>
<dbReference type="InterPro" id="IPR002821">
    <property type="entry name" value="Hydantoinase_A"/>
</dbReference>
<dbReference type="Pfam" id="PF05378">
    <property type="entry name" value="Hydant_A_N"/>
    <property type="match status" value="1"/>
</dbReference>
<evidence type="ECO:0000259" key="5">
    <source>
        <dbReference type="Pfam" id="PF05378"/>
    </source>
</evidence>
<dbReference type="RefSeq" id="XP_007513291.1">
    <property type="nucleotide sequence ID" value="XM_007513229.1"/>
</dbReference>
<evidence type="ECO:0000313" key="8">
    <source>
        <dbReference type="Proteomes" id="UP000198341"/>
    </source>
</evidence>
<gene>
    <name evidence="7" type="ORF">Bathy05g02210</name>
</gene>
<organism evidence="7 8">
    <name type="scientific">Bathycoccus prasinos</name>
    <dbReference type="NCBI Taxonomy" id="41875"/>
    <lineage>
        <taxon>Eukaryota</taxon>
        <taxon>Viridiplantae</taxon>
        <taxon>Chlorophyta</taxon>
        <taxon>Mamiellophyceae</taxon>
        <taxon>Mamiellales</taxon>
        <taxon>Bathycoccaceae</taxon>
        <taxon>Bathycoccus</taxon>
    </lineage>
</organism>
<dbReference type="InterPro" id="IPR045079">
    <property type="entry name" value="Oxoprolinase-like"/>
</dbReference>
<dbReference type="GO" id="GO:0006749">
    <property type="term" value="P:glutathione metabolic process"/>
    <property type="evidence" value="ECO:0007669"/>
    <property type="project" value="TreeGrafter"/>
</dbReference>
<dbReference type="InterPro" id="IPR008040">
    <property type="entry name" value="Hydant_A_N"/>
</dbReference>
<dbReference type="Pfam" id="PF01968">
    <property type="entry name" value="Hydantoinase_A"/>
    <property type="match status" value="1"/>
</dbReference>
<evidence type="ECO:0000259" key="3">
    <source>
        <dbReference type="Pfam" id="PF01968"/>
    </source>
</evidence>
<comment type="similarity">
    <text evidence="1">Belongs to the oxoprolinase family.</text>
</comment>
<dbReference type="STRING" id="41875.K8EFU1"/>
<dbReference type="InterPro" id="IPR003692">
    <property type="entry name" value="Hydantoinase_B"/>
</dbReference>
<dbReference type="Proteomes" id="UP000198341">
    <property type="component" value="Chromosome 5"/>
</dbReference>
<keyword evidence="8" id="KW-1185">Reference proteome</keyword>
<dbReference type="KEGG" id="bpg:Bathy05g02210"/>
<name>K8EFU1_9CHLO</name>
<feature type="domain" description="Hydantoinase/oxoprolinase N-terminal" evidence="5">
    <location>
        <begin position="28"/>
        <end position="245"/>
    </location>
</feature>
<feature type="region of interest" description="Disordered" evidence="2">
    <location>
        <begin position="707"/>
        <end position="730"/>
    </location>
</feature>
<evidence type="ECO:0000256" key="1">
    <source>
        <dbReference type="ARBA" id="ARBA00010403"/>
    </source>
</evidence>
<evidence type="ECO:0000313" key="7">
    <source>
        <dbReference type="EMBL" id="CCO16849.1"/>
    </source>
</evidence>
<evidence type="ECO:0000259" key="4">
    <source>
        <dbReference type="Pfam" id="PF02538"/>
    </source>
</evidence>
<proteinExistence type="inferred from homology"/>
<dbReference type="PANTHER" id="PTHR11365">
    <property type="entry name" value="5-OXOPROLINASE RELATED"/>
    <property type="match status" value="1"/>
</dbReference>
<feature type="domain" description="Acetophenone carboxylase-like C-terminal" evidence="6">
    <location>
        <begin position="602"/>
        <end position="775"/>
    </location>
</feature>
<accession>K8EFU1</accession>
<feature type="domain" description="Hydantoinase A/oxoprolinase" evidence="3">
    <location>
        <begin position="265"/>
        <end position="588"/>
    </location>
</feature>